<name>A0AAN9TH60_9HEMI</name>
<sequence>MSRSLVPRLRRIASDPIPSHPVPSHPISSHPALTGPAAFKYFNLLFGERSTAYLPVTTFFARPFHSPLALTISSYRFSHFSILSYHSSRCSSPAPPARPDSPHPSPKAQPRANYEYKRTRTYSYMCIIYLLVILVILVISSTNLNRAYRRISRSAVAAATKTTPAASQRSPKIY</sequence>
<feature type="compositionally biased region" description="Pro residues" evidence="1">
    <location>
        <begin position="93"/>
        <end position="107"/>
    </location>
</feature>
<keyword evidence="2" id="KW-0472">Membrane</keyword>
<keyword evidence="4" id="KW-1185">Reference proteome</keyword>
<protein>
    <submittedName>
        <fullName evidence="3">Uncharacterized protein</fullName>
    </submittedName>
</protein>
<organism evidence="3 4">
    <name type="scientific">Parthenolecanium corni</name>
    <dbReference type="NCBI Taxonomy" id="536013"/>
    <lineage>
        <taxon>Eukaryota</taxon>
        <taxon>Metazoa</taxon>
        <taxon>Ecdysozoa</taxon>
        <taxon>Arthropoda</taxon>
        <taxon>Hexapoda</taxon>
        <taxon>Insecta</taxon>
        <taxon>Pterygota</taxon>
        <taxon>Neoptera</taxon>
        <taxon>Paraneoptera</taxon>
        <taxon>Hemiptera</taxon>
        <taxon>Sternorrhyncha</taxon>
        <taxon>Coccoidea</taxon>
        <taxon>Coccidae</taxon>
        <taxon>Parthenolecanium</taxon>
    </lineage>
</organism>
<evidence type="ECO:0000256" key="1">
    <source>
        <dbReference type="SAM" id="MobiDB-lite"/>
    </source>
</evidence>
<keyword evidence="2" id="KW-1133">Transmembrane helix</keyword>
<accession>A0AAN9TH60</accession>
<keyword evidence="2" id="KW-0812">Transmembrane</keyword>
<comment type="caution">
    <text evidence="3">The sequence shown here is derived from an EMBL/GenBank/DDBJ whole genome shotgun (WGS) entry which is preliminary data.</text>
</comment>
<reference evidence="3 4" key="1">
    <citation type="submission" date="2024-03" db="EMBL/GenBank/DDBJ databases">
        <title>Adaptation during the transition from Ophiocordyceps entomopathogen to insect associate is accompanied by gene loss and intensified selection.</title>
        <authorList>
            <person name="Ward C.M."/>
            <person name="Onetto C.A."/>
            <person name="Borneman A.R."/>
        </authorList>
    </citation>
    <scope>NUCLEOTIDE SEQUENCE [LARGE SCALE GENOMIC DNA]</scope>
    <source>
        <strain evidence="3">AWRI1</strain>
        <tissue evidence="3">Single Adult Female</tissue>
    </source>
</reference>
<proteinExistence type="predicted"/>
<evidence type="ECO:0000313" key="3">
    <source>
        <dbReference type="EMBL" id="KAK7592746.1"/>
    </source>
</evidence>
<feature type="transmembrane region" description="Helical" evidence="2">
    <location>
        <begin position="121"/>
        <end position="140"/>
    </location>
</feature>
<gene>
    <name evidence="3" type="ORF">V9T40_007498</name>
</gene>
<dbReference type="AlphaFoldDB" id="A0AAN9TH60"/>
<dbReference type="Proteomes" id="UP001367676">
    <property type="component" value="Unassembled WGS sequence"/>
</dbReference>
<feature type="region of interest" description="Disordered" evidence="1">
    <location>
        <begin position="91"/>
        <end position="112"/>
    </location>
</feature>
<evidence type="ECO:0000256" key="2">
    <source>
        <dbReference type="SAM" id="Phobius"/>
    </source>
</evidence>
<dbReference type="EMBL" id="JBBCAQ010000020">
    <property type="protein sequence ID" value="KAK7592746.1"/>
    <property type="molecule type" value="Genomic_DNA"/>
</dbReference>
<evidence type="ECO:0000313" key="4">
    <source>
        <dbReference type="Proteomes" id="UP001367676"/>
    </source>
</evidence>